<comment type="subcellular location">
    <subcellularLocation>
        <location evidence="3">Cytoplasm</location>
    </subcellularLocation>
</comment>
<dbReference type="GO" id="GO:0005737">
    <property type="term" value="C:cytoplasm"/>
    <property type="evidence" value="ECO:0007669"/>
    <property type="project" value="UniProtKB-SubCell"/>
</dbReference>
<dbReference type="Proteomes" id="UP000280475">
    <property type="component" value="Chromosome"/>
</dbReference>
<dbReference type="RefSeq" id="WP_103892836.1">
    <property type="nucleotide sequence ID" value="NZ_CP027768.1"/>
</dbReference>
<evidence type="ECO:0000256" key="2">
    <source>
        <dbReference type="ARBA" id="ARBA00022490"/>
    </source>
</evidence>
<dbReference type="AlphaFoldDB" id="A0A3G5FLR2"/>
<sequence>MLIKEFCAENYTNIPAAIANGAKRIELCDNLSVGGTTPSTGIIEESFAYASEKDVPLVTMIRPRAGDFIYNDIELQIMETDLIEAKKLGVDGIVLGGLTPNNWLDEEALDRLIDAATGLQITFHMSFDQIAEDRQYEAIDWLSERGVTRILTHGGPSDTAITENINHLTDLNNYANNRITILPGGGITSENVEEIVSRIGVNEAHGTKIVSF</sequence>
<dbReference type="HAMAP" id="MF_00795">
    <property type="entry name" value="CutC"/>
    <property type="match status" value="1"/>
</dbReference>
<name>A0A3G5FLR2_TETHA</name>
<dbReference type="GO" id="GO:0005507">
    <property type="term" value="F:copper ion binding"/>
    <property type="evidence" value="ECO:0007669"/>
    <property type="project" value="TreeGrafter"/>
</dbReference>
<dbReference type="EMBL" id="CP027768">
    <property type="protein sequence ID" value="AYW51201.1"/>
    <property type="molecule type" value="Genomic_DNA"/>
</dbReference>
<dbReference type="Gene3D" id="3.20.20.380">
    <property type="entry name" value="Copper homeostasis (CutC) domain"/>
    <property type="match status" value="1"/>
</dbReference>
<dbReference type="FunFam" id="3.20.20.380:FF:000003">
    <property type="entry name" value="Copper homeostasis protein CutC"/>
    <property type="match status" value="1"/>
</dbReference>
<dbReference type="InterPro" id="IPR005627">
    <property type="entry name" value="CutC-like"/>
</dbReference>
<proteinExistence type="inferred from homology"/>
<keyword evidence="2 3" id="KW-0963">Cytoplasm</keyword>
<dbReference type="SUPFAM" id="SSF110395">
    <property type="entry name" value="CutC-like"/>
    <property type="match status" value="1"/>
</dbReference>
<dbReference type="PANTHER" id="PTHR12598:SF0">
    <property type="entry name" value="COPPER HOMEOSTASIS PROTEIN CUTC HOMOLOG"/>
    <property type="match status" value="1"/>
</dbReference>
<evidence type="ECO:0000256" key="3">
    <source>
        <dbReference type="HAMAP-Rule" id="MF_00795"/>
    </source>
</evidence>
<evidence type="ECO:0000313" key="4">
    <source>
        <dbReference type="EMBL" id="AYW51201.1"/>
    </source>
</evidence>
<evidence type="ECO:0000313" key="5">
    <source>
        <dbReference type="Proteomes" id="UP000280475"/>
    </source>
</evidence>
<comment type="caution">
    <text evidence="3">Once thought to be involved in copper homeostasis, experiments in E.coli have shown this is not the case.</text>
</comment>
<evidence type="ECO:0000256" key="1">
    <source>
        <dbReference type="ARBA" id="ARBA00007768"/>
    </source>
</evidence>
<accession>A0A3G5FLR2</accession>
<comment type="similarity">
    <text evidence="1 3">Belongs to the CutC family.</text>
</comment>
<gene>
    <name evidence="3" type="primary">cutC</name>
    <name evidence="4" type="ORF">C7H83_12375</name>
</gene>
<dbReference type="Pfam" id="PF03932">
    <property type="entry name" value="CutC"/>
    <property type="match status" value="1"/>
</dbReference>
<reference evidence="4 5" key="1">
    <citation type="journal article" date="2012" name="Int. J. Syst. Evol. Microbiol.">
        <title>Characterization of Tetragenococcus strains from sugar thick juice reveals a novel species, Tetragenococcus osmophilus sp. nov., and divides Tetragenococcus halophilus into two subspecies, T. halophilus subsp. halophilus subsp. nov. and T. halophilus subsp. flandriensis subsp. nov.</title>
        <authorList>
            <person name="Juste A."/>
            <person name="Van Trappen S."/>
            <person name="Verreth C."/>
            <person name="Cleenwerck I."/>
            <person name="De Vos P."/>
            <person name="Lievens B."/>
            <person name="Willems K.A."/>
        </authorList>
    </citation>
    <scope>NUCLEOTIDE SEQUENCE [LARGE SCALE GENOMIC DNA]</scope>
    <source>
        <strain evidence="4 5">LMG 26042</strain>
    </source>
</reference>
<protein>
    <recommendedName>
        <fullName evidence="3">PF03932 family protein CutC</fullName>
    </recommendedName>
</protein>
<organism evidence="4 5">
    <name type="scientific">Tetragenococcus halophilus</name>
    <name type="common">Pediococcus halophilus</name>
    <dbReference type="NCBI Taxonomy" id="51669"/>
    <lineage>
        <taxon>Bacteria</taxon>
        <taxon>Bacillati</taxon>
        <taxon>Bacillota</taxon>
        <taxon>Bacilli</taxon>
        <taxon>Lactobacillales</taxon>
        <taxon>Enterococcaceae</taxon>
        <taxon>Tetragenococcus</taxon>
    </lineage>
</organism>
<dbReference type="PANTHER" id="PTHR12598">
    <property type="entry name" value="COPPER HOMEOSTASIS PROTEIN CUTC"/>
    <property type="match status" value="1"/>
</dbReference>
<dbReference type="InterPro" id="IPR036822">
    <property type="entry name" value="CutC-like_dom_sf"/>
</dbReference>